<evidence type="ECO:0008006" key="3">
    <source>
        <dbReference type="Google" id="ProtNLM"/>
    </source>
</evidence>
<name>W1DV73_KLEPN</name>
<sequence>MGAMGIRDELQTEVAAAFDTDLQDAVKDFTGSYTVRGAWDPVTETGTETQVTYSGRGVLARYKLRRIDGVNILHGDVKLTALVNEVTDKPAVGHIITAPDPVTGELQRYEVITASADSAGAAYSIQLRRA</sequence>
<evidence type="ECO:0000313" key="1">
    <source>
        <dbReference type="EMBL" id="CDL12004.1"/>
    </source>
</evidence>
<dbReference type="EMBL" id="CBWK010000733">
    <property type="protein sequence ID" value="CDL12004.1"/>
    <property type="molecule type" value="Genomic_DNA"/>
</dbReference>
<protein>
    <recommendedName>
        <fullName evidence="3">Glutamate 5-kinase</fullName>
    </recommendedName>
</protein>
<keyword evidence="2" id="KW-1185">Reference proteome</keyword>
<organism evidence="1 2">
    <name type="scientific">Klebsiella pneumoniae IS43</name>
    <dbReference type="NCBI Taxonomy" id="1432552"/>
    <lineage>
        <taxon>Bacteria</taxon>
        <taxon>Pseudomonadati</taxon>
        <taxon>Pseudomonadota</taxon>
        <taxon>Gammaproteobacteria</taxon>
        <taxon>Enterobacterales</taxon>
        <taxon>Enterobacteriaceae</taxon>
        <taxon>Klebsiella/Raoultella group</taxon>
        <taxon>Klebsiella</taxon>
        <taxon>Klebsiella pneumoniae complex</taxon>
    </lineage>
</organism>
<dbReference type="Proteomes" id="UP000019183">
    <property type="component" value="Unassembled WGS sequence"/>
</dbReference>
<proteinExistence type="predicted"/>
<reference evidence="1" key="1">
    <citation type="submission" date="2013-10" db="EMBL/GenBank/DDBJ databases">
        <title>Antibiotic resistance diversity of beta-lactamase producers in the General Hospital Vienna.</title>
        <authorList>
            <person name="Barisic I."/>
            <person name="Mitteregger D."/>
            <person name="Hirschl A.M."/>
            <person name="Noehammer C."/>
            <person name="Wiesinger-Mayr H."/>
        </authorList>
    </citation>
    <scope>NUCLEOTIDE SEQUENCE [LARGE SCALE GENOMIC DNA]</scope>
    <source>
        <strain evidence="1">IS43</strain>
    </source>
</reference>
<comment type="caution">
    <text evidence="1">The sequence shown here is derived from an EMBL/GenBank/DDBJ whole genome shotgun (WGS) entry which is preliminary data.</text>
</comment>
<accession>W1DV73</accession>
<evidence type="ECO:0000313" key="2">
    <source>
        <dbReference type="Proteomes" id="UP000019183"/>
    </source>
</evidence>
<dbReference type="AlphaFoldDB" id="W1DV73"/>